<feature type="compositionally biased region" description="Pro residues" evidence="1">
    <location>
        <begin position="423"/>
        <end position="432"/>
    </location>
</feature>
<comment type="caution">
    <text evidence="2">The sequence shown here is derived from an EMBL/GenBank/DDBJ whole genome shotgun (WGS) entry which is preliminary data.</text>
</comment>
<reference evidence="2" key="2">
    <citation type="submission" date="2023-04" db="EMBL/GenBank/DDBJ databases">
        <authorList>
            <person name="Bruccoleri R.E."/>
            <person name="Oakeley E.J."/>
            <person name="Faust A.-M."/>
            <person name="Dessus-Babus S."/>
            <person name="Altorfer M."/>
            <person name="Burckhardt D."/>
            <person name="Oertli M."/>
            <person name="Naumann U."/>
            <person name="Petersen F."/>
            <person name="Wong J."/>
        </authorList>
    </citation>
    <scope>NUCLEOTIDE SEQUENCE</scope>
    <source>
        <strain evidence="2">GSM-AAB239-AS_SAM_17_03QT</strain>
        <tissue evidence="2">Leaf</tissue>
    </source>
</reference>
<dbReference type="Proteomes" id="UP001140949">
    <property type="component" value="Unassembled WGS sequence"/>
</dbReference>
<evidence type="ECO:0000313" key="2">
    <source>
        <dbReference type="EMBL" id="KAJ6793117.1"/>
    </source>
</evidence>
<feature type="region of interest" description="Disordered" evidence="1">
    <location>
        <begin position="417"/>
        <end position="439"/>
    </location>
</feature>
<feature type="compositionally biased region" description="Low complexity" evidence="1">
    <location>
        <begin position="183"/>
        <end position="196"/>
    </location>
</feature>
<feature type="compositionally biased region" description="Pro residues" evidence="1">
    <location>
        <begin position="358"/>
        <end position="369"/>
    </location>
</feature>
<keyword evidence="3" id="KW-1185">Reference proteome</keyword>
<dbReference type="EMBL" id="JANAVB010043219">
    <property type="protein sequence ID" value="KAJ6793117.1"/>
    <property type="molecule type" value="Genomic_DNA"/>
</dbReference>
<feature type="compositionally biased region" description="Basic residues" evidence="1">
    <location>
        <begin position="372"/>
        <end position="384"/>
    </location>
</feature>
<proteinExistence type="predicted"/>
<dbReference type="AlphaFoldDB" id="A0AAX6DMX0"/>
<organism evidence="2 3">
    <name type="scientific">Iris pallida</name>
    <name type="common">Sweet iris</name>
    <dbReference type="NCBI Taxonomy" id="29817"/>
    <lineage>
        <taxon>Eukaryota</taxon>
        <taxon>Viridiplantae</taxon>
        <taxon>Streptophyta</taxon>
        <taxon>Embryophyta</taxon>
        <taxon>Tracheophyta</taxon>
        <taxon>Spermatophyta</taxon>
        <taxon>Magnoliopsida</taxon>
        <taxon>Liliopsida</taxon>
        <taxon>Asparagales</taxon>
        <taxon>Iridaceae</taxon>
        <taxon>Iridoideae</taxon>
        <taxon>Irideae</taxon>
        <taxon>Iris</taxon>
    </lineage>
</organism>
<accession>A0AAX6DMX0</accession>
<feature type="compositionally biased region" description="Low complexity" evidence="1">
    <location>
        <begin position="116"/>
        <end position="129"/>
    </location>
</feature>
<name>A0AAX6DMX0_IRIPA</name>
<sequence length="514" mass="54934">MGHAGEIWAWLPWGGAPPLPAPGRRLAVHRRPAARRGHPILPGLPAPCGWPGAPWTPTPWSFSSSPSPPTGICPTCSGSPPSFTPPRRRRRPCRRRRRRPWRPPPDSGPSILGPGPSRLSLAIPAAAARPPGPVPRPASPSAAVLTVAPPPPVSVIPPSALSPSSSRSDPREATAPAPPSPSRPVVSVPVAPYPTAHPADESPDPSAPSPCLLQPLSLSGPRTSRPPLHPLRHFLLRPAPSDSTRPTRGGSGFPPIPRWRRSYALWERAATPSALIAILRGGCRLGNPGCAGGQLPPWRLPVLPLGHPQSTPPESGVLRPLSVESPLRSGPAASLPTALASEVVFPCRCDPLPPPWPFPPPRGPVPQEPPLRRRFSPAGPHRRGPPAWPRSSLLEAPPQLSAWRFLPPRGARLQWIPQRRSPSWPPAPPPRPSRCLDSPAPYSCRPSPVGPIPRPPLLCPPRWKPRVPTPSCSPTDPGESFLGLPPLLGTRAWIRPSGRALDRHVPPFPLSFVF</sequence>
<evidence type="ECO:0000313" key="3">
    <source>
        <dbReference type="Proteomes" id="UP001140949"/>
    </source>
</evidence>
<feature type="region of interest" description="Disordered" evidence="1">
    <location>
        <begin position="59"/>
        <end position="254"/>
    </location>
</feature>
<feature type="compositionally biased region" description="Low complexity" evidence="1">
    <location>
        <begin position="209"/>
        <end position="219"/>
    </location>
</feature>
<protein>
    <submittedName>
        <fullName evidence="2">Basic proline-rich protein-like</fullName>
    </submittedName>
</protein>
<evidence type="ECO:0000256" key="1">
    <source>
        <dbReference type="SAM" id="MobiDB-lite"/>
    </source>
</evidence>
<feature type="compositionally biased region" description="Basic residues" evidence="1">
    <location>
        <begin position="86"/>
        <end position="101"/>
    </location>
</feature>
<feature type="region of interest" description="Disordered" evidence="1">
    <location>
        <begin position="358"/>
        <end position="393"/>
    </location>
</feature>
<feature type="compositionally biased region" description="Low complexity" evidence="1">
    <location>
        <begin position="156"/>
        <end position="167"/>
    </location>
</feature>
<reference evidence="2" key="1">
    <citation type="journal article" date="2023" name="GigaByte">
        <title>Genome assembly of the bearded iris, Iris pallida Lam.</title>
        <authorList>
            <person name="Bruccoleri R.E."/>
            <person name="Oakeley E.J."/>
            <person name="Faust A.M.E."/>
            <person name="Altorfer M."/>
            <person name="Dessus-Babus S."/>
            <person name="Burckhardt D."/>
            <person name="Oertli M."/>
            <person name="Naumann U."/>
            <person name="Petersen F."/>
            <person name="Wong J."/>
        </authorList>
    </citation>
    <scope>NUCLEOTIDE SEQUENCE</scope>
    <source>
        <strain evidence="2">GSM-AAB239-AS_SAM_17_03QT</strain>
    </source>
</reference>
<gene>
    <name evidence="2" type="ORF">M6B38_111075</name>
</gene>